<evidence type="ECO:0000256" key="3">
    <source>
        <dbReference type="ARBA" id="ARBA00022989"/>
    </source>
</evidence>
<dbReference type="PANTHER" id="PTHR23514">
    <property type="entry name" value="BYPASS OF STOP CODON PROTEIN 6"/>
    <property type="match status" value="1"/>
</dbReference>
<dbReference type="GO" id="GO:0005886">
    <property type="term" value="C:plasma membrane"/>
    <property type="evidence" value="ECO:0007669"/>
    <property type="project" value="UniProtKB-SubCell"/>
</dbReference>
<dbReference type="GO" id="GO:0022857">
    <property type="term" value="F:transmembrane transporter activity"/>
    <property type="evidence" value="ECO:0007669"/>
    <property type="project" value="InterPro"/>
</dbReference>
<dbReference type="AlphaFoldDB" id="A0A5P9Q7A1"/>
<dbReference type="Pfam" id="PF07690">
    <property type="entry name" value="MFS_1"/>
    <property type="match status" value="1"/>
</dbReference>
<dbReference type="EMBL" id="CP045529">
    <property type="protein sequence ID" value="QFU97291.1"/>
    <property type="molecule type" value="Genomic_DNA"/>
</dbReference>
<evidence type="ECO:0000256" key="6">
    <source>
        <dbReference type="SAM" id="Phobius"/>
    </source>
</evidence>
<evidence type="ECO:0000256" key="4">
    <source>
        <dbReference type="ARBA" id="ARBA00023136"/>
    </source>
</evidence>
<feature type="transmembrane region" description="Helical" evidence="6">
    <location>
        <begin position="153"/>
        <end position="174"/>
    </location>
</feature>
<feature type="transmembrane region" description="Helical" evidence="6">
    <location>
        <begin position="405"/>
        <end position="424"/>
    </location>
</feature>
<dbReference type="PANTHER" id="PTHR23514:SF13">
    <property type="entry name" value="INNER MEMBRANE PROTEIN YBJJ"/>
    <property type="match status" value="1"/>
</dbReference>
<feature type="transmembrane region" description="Helical" evidence="6">
    <location>
        <begin position="115"/>
        <end position="132"/>
    </location>
</feature>
<feature type="transmembrane region" description="Helical" evidence="6">
    <location>
        <begin position="251"/>
        <end position="270"/>
    </location>
</feature>
<feature type="transmembrane region" description="Helical" evidence="6">
    <location>
        <begin position="180"/>
        <end position="201"/>
    </location>
</feature>
<feature type="compositionally biased region" description="Low complexity" evidence="5">
    <location>
        <begin position="221"/>
        <end position="238"/>
    </location>
</feature>
<feature type="transmembrane region" description="Helical" evidence="6">
    <location>
        <begin position="93"/>
        <end position="109"/>
    </location>
</feature>
<dbReference type="KEGG" id="lxl:KDY119_00788"/>
<evidence type="ECO:0000313" key="8">
    <source>
        <dbReference type="EMBL" id="QFU97291.1"/>
    </source>
</evidence>
<organism evidence="8 9">
    <name type="scientific">Luteimicrobium xylanilyticum</name>
    <dbReference type="NCBI Taxonomy" id="1133546"/>
    <lineage>
        <taxon>Bacteria</taxon>
        <taxon>Bacillati</taxon>
        <taxon>Actinomycetota</taxon>
        <taxon>Actinomycetes</taxon>
        <taxon>Micrococcales</taxon>
        <taxon>Luteimicrobium</taxon>
    </lineage>
</organism>
<feature type="transmembrane region" description="Helical" evidence="6">
    <location>
        <begin position="290"/>
        <end position="307"/>
    </location>
</feature>
<dbReference type="InterPro" id="IPR051788">
    <property type="entry name" value="MFS_Transporter"/>
</dbReference>
<dbReference type="Gene3D" id="1.20.1250.20">
    <property type="entry name" value="MFS general substrate transporter like domains"/>
    <property type="match status" value="2"/>
</dbReference>
<evidence type="ECO:0000313" key="9">
    <source>
        <dbReference type="Proteomes" id="UP000326702"/>
    </source>
</evidence>
<keyword evidence="3 6" id="KW-1133">Transmembrane helix</keyword>
<protein>
    <submittedName>
        <fullName evidence="8">Membrane protein MosC</fullName>
    </submittedName>
</protein>
<sequence>MNPPRPESRGADDVPTAARISHASWAVFLVFTLNGFAFASWASRLPTVRDALDLEPNQMGLLLLFSAIGSILALPLAGLVVDRLGSRRAVETFAGVAAVGLLVVALSVAQESVGLARIGLFVAGVGIGVWDASMNLQGAHVEQQLGRAIMPRFHAGFSFGTVAGAGFGALFAALHVPVPLHLTIAVAVAVVGVLLAVRLFLSDPAHEHEPAPARAADDTTCDPADTFPAPAAAAQGTGARRRRALQAWTEPRTLLIGLVVLGAALTEGAANDWVSLATVDGFDTSDSMGAVALGVFLVAMTAMRLLGTGLLDRFGRITVLRALAASALLGVLAFALLPHLVGALVGVALWGMGAALGFPVGISAASDDPRRAAARVSVVTTIGYSAFFVGPPLIGFIAHHVGYRHALLFVGIPIALGLVVMNAVRPLPGAVGQGTKPATAP</sequence>
<dbReference type="Proteomes" id="UP000326702">
    <property type="component" value="Chromosome"/>
</dbReference>
<dbReference type="InterPro" id="IPR020846">
    <property type="entry name" value="MFS_dom"/>
</dbReference>
<keyword evidence="4 6" id="KW-0472">Membrane</keyword>
<dbReference type="CDD" id="cd17393">
    <property type="entry name" value="MFS_MosC_like"/>
    <property type="match status" value="1"/>
</dbReference>
<keyword evidence="2 6" id="KW-0812">Transmembrane</keyword>
<feature type="domain" description="Major facilitator superfamily (MFS) profile" evidence="7">
    <location>
        <begin position="23"/>
        <end position="429"/>
    </location>
</feature>
<keyword evidence="9" id="KW-1185">Reference proteome</keyword>
<proteinExistence type="predicted"/>
<feature type="transmembrane region" description="Helical" evidence="6">
    <location>
        <begin position="376"/>
        <end position="399"/>
    </location>
</feature>
<evidence type="ECO:0000256" key="2">
    <source>
        <dbReference type="ARBA" id="ARBA00022692"/>
    </source>
</evidence>
<feature type="transmembrane region" description="Helical" evidence="6">
    <location>
        <begin position="319"/>
        <end position="337"/>
    </location>
</feature>
<evidence type="ECO:0000259" key="7">
    <source>
        <dbReference type="PROSITE" id="PS50850"/>
    </source>
</evidence>
<evidence type="ECO:0000256" key="1">
    <source>
        <dbReference type="ARBA" id="ARBA00004651"/>
    </source>
</evidence>
<dbReference type="RefSeq" id="WP_194174465.1">
    <property type="nucleotide sequence ID" value="NZ_BAABIH010000001.1"/>
</dbReference>
<reference evidence="8 9" key="1">
    <citation type="submission" date="2019-10" db="EMBL/GenBank/DDBJ databases">
        <title>Genome sequence of Luteimicrobium xylanilyticum HY-24.</title>
        <authorList>
            <person name="Kim D.Y."/>
            <person name="Park H.-Y."/>
        </authorList>
    </citation>
    <scope>NUCLEOTIDE SEQUENCE [LARGE SCALE GENOMIC DNA]</scope>
    <source>
        <strain evidence="8 9">HY-24</strain>
    </source>
</reference>
<feature type="transmembrane region" description="Helical" evidence="6">
    <location>
        <begin position="61"/>
        <end position="81"/>
    </location>
</feature>
<evidence type="ECO:0000256" key="5">
    <source>
        <dbReference type="SAM" id="MobiDB-lite"/>
    </source>
</evidence>
<feature type="transmembrane region" description="Helical" evidence="6">
    <location>
        <begin position="20"/>
        <end position="41"/>
    </location>
</feature>
<dbReference type="InterPro" id="IPR011701">
    <property type="entry name" value="MFS"/>
</dbReference>
<comment type="subcellular location">
    <subcellularLocation>
        <location evidence="1">Cell membrane</location>
        <topology evidence="1">Multi-pass membrane protein</topology>
    </subcellularLocation>
</comment>
<accession>A0A5P9Q7A1</accession>
<gene>
    <name evidence="8" type="ORF">KDY119_00788</name>
</gene>
<dbReference type="InterPro" id="IPR036259">
    <property type="entry name" value="MFS_trans_sf"/>
</dbReference>
<name>A0A5P9Q7A1_9MICO</name>
<dbReference type="SUPFAM" id="SSF103473">
    <property type="entry name" value="MFS general substrate transporter"/>
    <property type="match status" value="1"/>
</dbReference>
<dbReference type="PROSITE" id="PS50850">
    <property type="entry name" value="MFS"/>
    <property type="match status" value="1"/>
</dbReference>
<feature type="transmembrane region" description="Helical" evidence="6">
    <location>
        <begin position="343"/>
        <end position="364"/>
    </location>
</feature>
<feature type="region of interest" description="Disordered" evidence="5">
    <location>
        <begin position="209"/>
        <end position="238"/>
    </location>
</feature>